<feature type="compositionally biased region" description="Basic and acidic residues" evidence="1">
    <location>
        <begin position="188"/>
        <end position="198"/>
    </location>
</feature>
<evidence type="ECO:0000256" key="1">
    <source>
        <dbReference type="SAM" id="MobiDB-lite"/>
    </source>
</evidence>
<dbReference type="Proteomes" id="UP000265300">
    <property type="component" value="Unplaced"/>
</dbReference>
<dbReference type="KEGG" id="lve:103071740"/>
<feature type="compositionally biased region" description="Polar residues" evidence="1">
    <location>
        <begin position="67"/>
        <end position="81"/>
    </location>
</feature>
<feature type="compositionally biased region" description="Low complexity" evidence="1">
    <location>
        <begin position="206"/>
        <end position="220"/>
    </location>
</feature>
<name>A0A340X687_LIPVE</name>
<dbReference type="AlphaFoldDB" id="A0A340X687"/>
<dbReference type="InParanoid" id="A0A340X687"/>
<reference evidence="3" key="1">
    <citation type="submission" date="2025-08" db="UniProtKB">
        <authorList>
            <consortium name="RefSeq"/>
        </authorList>
    </citation>
    <scope>IDENTIFICATION</scope>
</reference>
<keyword evidence="2" id="KW-1185">Reference proteome</keyword>
<proteinExistence type="predicted"/>
<evidence type="ECO:0000313" key="2">
    <source>
        <dbReference type="Proteomes" id="UP000265300"/>
    </source>
</evidence>
<dbReference type="GeneID" id="103071740"/>
<protein>
    <submittedName>
        <fullName evidence="3">Collagen alpha-1(I) chain-like</fullName>
    </submittedName>
</protein>
<evidence type="ECO:0000313" key="3">
    <source>
        <dbReference type="RefSeq" id="XP_007454814.1"/>
    </source>
</evidence>
<accession>A0A340X687</accession>
<sequence>MPQRSGPGPVARPPARTHDARPPPQPRSRGGKGRPREPASPPVPSRRVALEAGGDRWDSGGRRAGPPTTQRQSEPIVNTSCAGGPGAAETLQRRAESQDPATSRPPGFYGLATARGPDRARHTSRPGGGEREAARPAPPPQWKAQPPSPLPRLSAQHRPLPPFSLARDGDPGPAPRPGSPCVASRAAAGRERVGRRAESACGGGESAVSARSGRPGARRGSGAERDAESGAAGCRGSPPLPPLRRRRRRAE</sequence>
<organism evidence="2 3">
    <name type="scientific">Lipotes vexillifer</name>
    <name type="common">Yangtze river dolphin</name>
    <dbReference type="NCBI Taxonomy" id="118797"/>
    <lineage>
        <taxon>Eukaryota</taxon>
        <taxon>Metazoa</taxon>
        <taxon>Chordata</taxon>
        <taxon>Craniata</taxon>
        <taxon>Vertebrata</taxon>
        <taxon>Euteleostomi</taxon>
        <taxon>Mammalia</taxon>
        <taxon>Eutheria</taxon>
        <taxon>Laurasiatheria</taxon>
        <taxon>Artiodactyla</taxon>
        <taxon>Whippomorpha</taxon>
        <taxon>Cetacea</taxon>
        <taxon>Odontoceti</taxon>
        <taxon>Lipotidae</taxon>
        <taxon>Lipotes</taxon>
    </lineage>
</organism>
<feature type="compositionally biased region" description="Pro residues" evidence="1">
    <location>
        <begin position="136"/>
        <end position="150"/>
    </location>
</feature>
<dbReference type="RefSeq" id="XP_007454814.1">
    <property type="nucleotide sequence ID" value="XM_007454752.1"/>
</dbReference>
<gene>
    <name evidence="3" type="primary">LOC103071740</name>
</gene>
<feature type="region of interest" description="Disordered" evidence="1">
    <location>
        <begin position="1"/>
        <end position="251"/>
    </location>
</feature>